<dbReference type="Proteomes" id="UP000807469">
    <property type="component" value="Unassembled WGS sequence"/>
</dbReference>
<keyword evidence="3" id="KW-0862">Zinc</keyword>
<dbReference type="OrthoDB" id="3040823at2759"/>
<evidence type="ECO:0000256" key="2">
    <source>
        <dbReference type="ARBA" id="ARBA00022771"/>
    </source>
</evidence>
<evidence type="ECO:0000313" key="8">
    <source>
        <dbReference type="Proteomes" id="UP000807469"/>
    </source>
</evidence>
<feature type="compositionally biased region" description="Acidic residues" evidence="5">
    <location>
        <begin position="369"/>
        <end position="425"/>
    </location>
</feature>
<feature type="domain" description="MYND-type" evidence="6">
    <location>
        <begin position="465"/>
        <end position="508"/>
    </location>
</feature>
<proteinExistence type="predicted"/>
<comment type="caution">
    <text evidence="7">The sequence shown here is derived from an EMBL/GenBank/DDBJ whole genome shotgun (WGS) entry which is preliminary data.</text>
</comment>
<evidence type="ECO:0000313" key="7">
    <source>
        <dbReference type="EMBL" id="KAF9480167.1"/>
    </source>
</evidence>
<keyword evidence="2 4" id="KW-0863">Zinc-finger</keyword>
<dbReference type="EMBL" id="MU155199">
    <property type="protein sequence ID" value="KAF9480167.1"/>
    <property type="molecule type" value="Genomic_DNA"/>
</dbReference>
<dbReference type="PROSITE" id="PS50865">
    <property type="entry name" value="ZF_MYND_2"/>
    <property type="match status" value="1"/>
</dbReference>
<organism evidence="7 8">
    <name type="scientific">Pholiota conissans</name>
    <dbReference type="NCBI Taxonomy" id="109636"/>
    <lineage>
        <taxon>Eukaryota</taxon>
        <taxon>Fungi</taxon>
        <taxon>Dikarya</taxon>
        <taxon>Basidiomycota</taxon>
        <taxon>Agaricomycotina</taxon>
        <taxon>Agaricomycetes</taxon>
        <taxon>Agaricomycetidae</taxon>
        <taxon>Agaricales</taxon>
        <taxon>Agaricineae</taxon>
        <taxon>Strophariaceae</taxon>
        <taxon>Pholiota</taxon>
    </lineage>
</organism>
<sequence length="653" mass="74657">MALVQSQDANLQSSLSDMFANPEHSDSCARCILGASTKGILQGQQTVGSKAFWNNLTQDLEYWRSQMRFLFAIRTEDQTRTMLSRLNRCSCKMKDRRIVDYHRIGRSIEADLFSRTCVEGQTSAMYLITSLFCNLSYVLDLSHIRSVAKRTNTKWPTCPEDLMPFGAENLVQSFIIWSRILPDHIIITIAIQCVALCGSLLVPNVISSGLNRQVVDAGRRLFDYTWKTIRLRAESRRRSMGEAFTDQVQPLKKYFFDFYRPLTIRQKAIALDGCELKAVQLFSLLAYLADDPRLFLEHPVDYRIELAERGYAIYHCMRLYINPIPPILLHPTICDLGADDCPSNTTHNVKDEIKDGSGSGSGDESQQVDSDEIEDEDENEGDEEGDDDDGQDEDENEAESEYEDESEDDDDEEEEEEEEEEYEEDEHSKSISDAKLFNYFDSLARATVEYIRRARSTLYCSTQDCPNSIQSAGREFRRCTGCNVALYCSKKCQSEAWNAEQYPHKAICKVLQRMITVAGSKILFRHLECEHRGYPDELKTTVISKWWAGDVTMADLVQIESWSSYTRLPSPDMFKADILPGFEDYDAKVRDLSERDPLNLKAQYLTLENLASDETLNDMKAAFEKMHTWSKIVSGEADDCTCPNHKTTHRISQ</sequence>
<dbReference type="InterPro" id="IPR002893">
    <property type="entry name" value="Znf_MYND"/>
</dbReference>
<gene>
    <name evidence="7" type="ORF">BDN70DRAFT_877911</name>
</gene>
<evidence type="ECO:0000259" key="6">
    <source>
        <dbReference type="PROSITE" id="PS50865"/>
    </source>
</evidence>
<dbReference type="SUPFAM" id="SSF144232">
    <property type="entry name" value="HIT/MYND zinc finger-like"/>
    <property type="match status" value="1"/>
</dbReference>
<evidence type="ECO:0000256" key="1">
    <source>
        <dbReference type="ARBA" id="ARBA00022723"/>
    </source>
</evidence>
<protein>
    <recommendedName>
        <fullName evidence="6">MYND-type domain-containing protein</fullName>
    </recommendedName>
</protein>
<dbReference type="GO" id="GO:0008270">
    <property type="term" value="F:zinc ion binding"/>
    <property type="evidence" value="ECO:0007669"/>
    <property type="project" value="UniProtKB-KW"/>
</dbReference>
<keyword evidence="8" id="KW-1185">Reference proteome</keyword>
<evidence type="ECO:0000256" key="4">
    <source>
        <dbReference type="PROSITE-ProRule" id="PRU00134"/>
    </source>
</evidence>
<feature type="region of interest" description="Disordered" evidence="5">
    <location>
        <begin position="347"/>
        <end position="430"/>
    </location>
</feature>
<dbReference type="AlphaFoldDB" id="A0A9P5Z2Y5"/>
<reference evidence="7" key="1">
    <citation type="submission" date="2020-11" db="EMBL/GenBank/DDBJ databases">
        <authorList>
            <consortium name="DOE Joint Genome Institute"/>
            <person name="Ahrendt S."/>
            <person name="Riley R."/>
            <person name="Andreopoulos W."/>
            <person name="Labutti K."/>
            <person name="Pangilinan J."/>
            <person name="Ruiz-Duenas F.J."/>
            <person name="Barrasa J.M."/>
            <person name="Sanchez-Garcia M."/>
            <person name="Camarero S."/>
            <person name="Miyauchi S."/>
            <person name="Serrano A."/>
            <person name="Linde D."/>
            <person name="Babiker R."/>
            <person name="Drula E."/>
            <person name="Ayuso-Fernandez I."/>
            <person name="Pacheco R."/>
            <person name="Padilla G."/>
            <person name="Ferreira P."/>
            <person name="Barriuso J."/>
            <person name="Kellner H."/>
            <person name="Castanera R."/>
            <person name="Alfaro M."/>
            <person name="Ramirez L."/>
            <person name="Pisabarro A.G."/>
            <person name="Kuo A."/>
            <person name="Tritt A."/>
            <person name="Lipzen A."/>
            <person name="He G."/>
            <person name="Yan M."/>
            <person name="Ng V."/>
            <person name="Cullen D."/>
            <person name="Martin F."/>
            <person name="Rosso M.-N."/>
            <person name="Henrissat B."/>
            <person name="Hibbett D."/>
            <person name="Martinez A.T."/>
            <person name="Grigoriev I.V."/>
        </authorList>
    </citation>
    <scope>NUCLEOTIDE SEQUENCE</scope>
    <source>
        <strain evidence="7">CIRM-BRFM 674</strain>
    </source>
</reference>
<keyword evidence="1" id="KW-0479">Metal-binding</keyword>
<evidence type="ECO:0000256" key="3">
    <source>
        <dbReference type="ARBA" id="ARBA00022833"/>
    </source>
</evidence>
<dbReference type="Pfam" id="PF01753">
    <property type="entry name" value="zf-MYND"/>
    <property type="match status" value="1"/>
</dbReference>
<accession>A0A9P5Z2Y5</accession>
<name>A0A9P5Z2Y5_9AGAR</name>
<dbReference type="Gene3D" id="6.10.140.2220">
    <property type="match status" value="1"/>
</dbReference>
<evidence type="ECO:0000256" key="5">
    <source>
        <dbReference type="SAM" id="MobiDB-lite"/>
    </source>
</evidence>